<keyword evidence="1" id="KW-0472">Membrane</keyword>
<accession>A0A841U7U9</accession>
<protein>
    <submittedName>
        <fullName evidence="2">Acetyl-CoA acetyltransferase</fullName>
    </submittedName>
</protein>
<evidence type="ECO:0000256" key="1">
    <source>
        <dbReference type="SAM" id="Phobius"/>
    </source>
</evidence>
<organism evidence="2 3">
    <name type="scientific">Cohnella xylanilytica</name>
    <dbReference type="NCBI Taxonomy" id="557555"/>
    <lineage>
        <taxon>Bacteria</taxon>
        <taxon>Bacillati</taxon>
        <taxon>Bacillota</taxon>
        <taxon>Bacilli</taxon>
        <taxon>Bacillales</taxon>
        <taxon>Paenibacillaceae</taxon>
        <taxon>Cohnella</taxon>
    </lineage>
</organism>
<evidence type="ECO:0000313" key="3">
    <source>
        <dbReference type="Proteomes" id="UP000553776"/>
    </source>
</evidence>
<keyword evidence="1" id="KW-1133">Transmembrane helix</keyword>
<gene>
    <name evidence="2" type="ORF">H7B90_30555</name>
</gene>
<dbReference type="EMBL" id="JACJVR010000139">
    <property type="protein sequence ID" value="MBB6695742.1"/>
    <property type="molecule type" value="Genomic_DNA"/>
</dbReference>
<dbReference type="AlphaFoldDB" id="A0A841U7U9"/>
<keyword evidence="3" id="KW-1185">Reference proteome</keyword>
<sequence>MSVRSAGTGSVLYQADEAWTEHVKKHRQKLAGICGRHLNRPVRVQTIDGHTYEGTIVGTDGCHLHLVTRPTEHDHRFFGPYAANSILTLVLYELLVITLLI</sequence>
<keyword evidence="2" id="KW-0808">Transferase</keyword>
<comment type="caution">
    <text evidence="2">The sequence shown here is derived from an EMBL/GenBank/DDBJ whole genome shotgun (WGS) entry which is preliminary data.</text>
</comment>
<evidence type="ECO:0000313" key="2">
    <source>
        <dbReference type="EMBL" id="MBB6695742.1"/>
    </source>
</evidence>
<dbReference type="GO" id="GO:0016740">
    <property type="term" value="F:transferase activity"/>
    <property type="evidence" value="ECO:0007669"/>
    <property type="project" value="UniProtKB-KW"/>
</dbReference>
<keyword evidence="1" id="KW-0812">Transmembrane</keyword>
<proteinExistence type="predicted"/>
<name>A0A841U7U9_9BACL</name>
<dbReference type="RefSeq" id="WP_185139694.1">
    <property type="nucleotide sequence ID" value="NZ_JACJVR010000139.1"/>
</dbReference>
<feature type="transmembrane region" description="Helical" evidence="1">
    <location>
        <begin position="81"/>
        <end position="100"/>
    </location>
</feature>
<reference evidence="2 3" key="1">
    <citation type="submission" date="2020-08" db="EMBL/GenBank/DDBJ databases">
        <title>Cohnella phylogeny.</title>
        <authorList>
            <person name="Dunlap C."/>
        </authorList>
    </citation>
    <scope>NUCLEOTIDE SEQUENCE [LARGE SCALE GENOMIC DNA]</scope>
    <source>
        <strain evidence="2 3">DSM 25239</strain>
    </source>
</reference>
<dbReference type="Proteomes" id="UP000553776">
    <property type="component" value="Unassembled WGS sequence"/>
</dbReference>